<dbReference type="Gene3D" id="2.10.70.10">
    <property type="entry name" value="Complement Module, domain 1"/>
    <property type="match status" value="1"/>
</dbReference>
<keyword evidence="1" id="KW-0812">Transmembrane</keyword>
<dbReference type="PANTHER" id="PTHR46439:SF1">
    <property type="entry name" value="CYSTEINE-RICH MOTOR NEURON 1 PROTEIN"/>
    <property type="match status" value="1"/>
</dbReference>
<evidence type="ECO:0000256" key="1">
    <source>
        <dbReference type="SAM" id="Phobius"/>
    </source>
</evidence>
<protein>
    <recommendedName>
        <fullName evidence="2">VWFC domain-containing protein</fullName>
    </recommendedName>
</protein>
<proteinExistence type="predicted"/>
<dbReference type="KEGG" id="lgi:LOTGIDRAFT_232415"/>
<name>V4AKQ4_LOTGI</name>
<dbReference type="OrthoDB" id="5976811at2759"/>
<dbReference type="GO" id="GO:0005886">
    <property type="term" value="C:plasma membrane"/>
    <property type="evidence" value="ECO:0007669"/>
    <property type="project" value="TreeGrafter"/>
</dbReference>
<dbReference type="Proteomes" id="UP000030746">
    <property type="component" value="Unassembled WGS sequence"/>
</dbReference>
<dbReference type="Gene3D" id="6.20.200.20">
    <property type="match status" value="1"/>
</dbReference>
<dbReference type="InterPro" id="IPR001007">
    <property type="entry name" value="VWF_dom"/>
</dbReference>
<dbReference type="SMART" id="SM00214">
    <property type="entry name" value="VWC"/>
    <property type="match status" value="2"/>
</dbReference>
<dbReference type="EMBL" id="KB201847">
    <property type="protein sequence ID" value="ESO94151.1"/>
    <property type="molecule type" value="Genomic_DNA"/>
</dbReference>
<evidence type="ECO:0000313" key="4">
    <source>
        <dbReference type="Proteomes" id="UP000030746"/>
    </source>
</evidence>
<organism evidence="3 4">
    <name type="scientific">Lottia gigantea</name>
    <name type="common">Giant owl limpet</name>
    <dbReference type="NCBI Taxonomy" id="225164"/>
    <lineage>
        <taxon>Eukaryota</taxon>
        <taxon>Metazoa</taxon>
        <taxon>Spiralia</taxon>
        <taxon>Lophotrochozoa</taxon>
        <taxon>Mollusca</taxon>
        <taxon>Gastropoda</taxon>
        <taxon>Patellogastropoda</taxon>
        <taxon>Lottioidea</taxon>
        <taxon>Lottiidae</taxon>
        <taxon>Lottia</taxon>
    </lineage>
</organism>
<keyword evidence="4" id="KW-1185">Reference proteome</keyword>
<evidence type="ECO:0000259" key="2">
    <source>
        <dbReference type="PROSITE" id="PS50184"/>
    </source>
</evidence>
<dbReference type="CTD" id="20248911"/>
<feature type="domain" description="VWFC" evidence="2">
    <location>
        <begin position="32"/>
        <end position="92"/>
    </location>
</feature>
<dbReference type="Pfam" id="PF23334">
    <property type="entry name" value="VWC2L_2nd"/>
    <property type="match status" value="2"/>
</dbReference>
<feature type="domain" description="VWFC" evidence="2">
    <location>
        <begin position="96"/>
        <end position="154"/>
    </location>
</feature>
<reference evidence="3 4" key="1">
    <citation type="journal article" date="2013" name="Nature">
        <title>Insights into bilaterian evolution from three spiralian genomes.</title>
        <authorList>
            <person name="Simakov O."/>
            <person name="Marletaz F."/>
            <person name="Cho S.J."/>
            <person name="Edsinger-Gonzales E."/>
            <person name="Havlak P."/>
            <person name="Hellsten U."/>
            <person name="Kuo D.H."/>
            <person name="Larsson T."/>
            <person name="Lv J."/>
            <person name="Arendt D."/>
            <person name="Savage R."/>
            <person name="Osoegawa K."/>
            <person name="de Jong P."/>
            <person name="Grimwood J."/>
            <person name="Chapman J.A."/>
            <person name="Shapiro H."/>
            <person name="Aerts A."/>
            <person name="Otillar R.P."/>
            <person name="Terry A.Y."/>
            <person name="Boore J.L."/>
            <person name="Grigoriev I.V."/>
            <person name="Lindberg D.R."/>
            <person name="Seaver E.C."/>
            <person name="Weisblat D.A."/>
            <person name="Putnam N.H."/>
            <person name="Rokhsar D.S."/>
        </authorList>
    </citation>
    <scope>NUCLEOTIDE SEQUENCE [LARGE SCALE GENOMIC DNA]</scope>
</reference>
<dbReference type="HOGENOM" id="CLU_1588338_0_0_1"/>
<dbReference type="InterPro" id="IPR052624">
    <property type="entry name" value="CRIM1"/>
</dbReference>
<sequence>MEKHWTVGHILVICVFLIQIIWISARSLSIERTCSYGNMTISPGKRFKPEPCMTCHCSRHGGRVTCSVKDCQKEVNCLKFDKMFKSCCPKCLEYGCAHTDGKIYQKGSIIVETECISCYCPDNGGETLCDVTPCEPLACANAIKRPGECCPYCPNDSTMEWSRSHRLK</sequence>
<dbReference type="PROSITE" id="PS50184">
    <property type="entry name" value="VWFC_2"/>
    <property type="match status" value="2"/>
</dbReference>
<accession>V4AKQ4</accession>
<dbReference type="PROSITE" id="PS01208">
    <property type="entry name" value="VWFC_1"/>
    <property type="match status" value="1"/>
</dbReference>
<dbReference type="SUPFAM" id="SSF57603">
    <property type="entry name" value="FnI-like domain"/>
    <property type="match status" value="2"/>
</dbReference>
<dbReference type="PANTHER" id="PTHR46439">
    <property type="entry name" value="CYSTEINE-RICH MOTOR NEURON 1 PROTEIN"/>
    <property type="match status" value="1"/>
</dbReference>
<dbReference type="AlphaFoldDB" id="V4AKQ4"/>
<evidence type="ECO:0000313" key="3">
    <source>
        <dbReference type="EMBL" id="ESO94151.1"/>
    </source>
</evidence>
<keyword evidence="1" id="KW-1133">Transmembrane helix</keyword>
<dbReference type="RefSeq" id="XP_009055000.1">
    <property type="nucleotide sequence ID" value="XM_009056752.1"/>
</dbReference>
<keyword evidence="1" id="KW-0472">Membrane</keyword>
<dbReference type="GeneID" id="20248911"/>
<gene>
    <name evidence="3" type="ORF">LOTGIDRAFT_232415</name>
</gene>
<feature type="transmembrane region" description="Helical" evidence="1">
    <location>
        <begin position="6"/>
        <end position="25"/>
    </location>
</feature>